<organism evidence="21 22">
    <name type="scientific">Psychroflexus salarius</name>
    <dbReference type="NCBI Taxonomy" id="1155689"/>
    <lineage>
        <taxon>Bacteria</taxon>
        <taxon>Pseudomonadati</taxon>
        <taxon>Bacteroidota</taxon>
        <taxon>Flavobacteriia</taxon>
        <taxon>Flavobacteriales</taxon>
        <taxon>Flavobacteriaceae</taxon>
        <taxon>Psychroflexus</taxon>
    </lineage>
</organism>
<feature type="domain" description="Histidine kinase" evidence="20">
    <location>
        <begin position="422"/>
        <end position="610"/>
    </location>
</feature>
<evidence type="ECO:0000256" key="4">
    <source>
        <dbReference type="ARBA" id="ARBA00012438"/>
    </source>
</evidence>
<evidence type="ECO:0000256" key="9">
    <source>
        <dbReference type="ARBA" id="ARBA00022679"/>
    </source>
</evidence>
<evidence type="ECO:0000256" key="1">
    <source>
        <dbReference type="ARBA" id="ARBA00000085"/>
    </source>
</evidence>
<keyword evidence="11" id="KW-0547">Nucleotide-binding</keyword>
<evidence type="ECO:0000256" key="3">
    <source>
        <dbReference type="ARBA" id="ARBA00004496"/>
    </source>
</evidence>
<dbReference type="InterPro" id="IPR005467">
    <property type="entry name" value="His_kinase_dom"/>
</dbReference>
<dbReference type="SUPFAM" id="SSF48452">
    <property type="entry name" value="TPR-like"/>
    <property type="match status" value="1"/>
</dbReference>
<dbReference type="PANTHER" id="PTHR24421">
    <property type="entry name" value="NITRATE/NITRITE SENSOR PROTEIN NARX-RELATED"/>
    <property type="match status" value="1"/>
</dbReference>
<accession>A0A1M4X7X2</accession>
<evidence type="ECO:0000256" key="16">
    <source>
        <dbReference type="ARBA" id="ARBA00023014"/>
    </source>
</evidence>
<dbReference type="Pfam" id="PF07730">
    <property type="entry name" value="HisKA_3"/>
    <property type="match status" value="1"/>
</dbReference>
<dbReference type="InterPro" id="IPR011712">
    <property type="entry name" value="Sig_transdc_His_kin_sub3_dim/P"/>
</dbReference>
<dbReference type="Pfam" id="PF02518">
    <property type="entry name" value="HATPase_c"/>
    <property type="match status" value="1"/>
</dbReference>
<keyword evidence="7" id="KW-0963">Cytoplasm</keyword>
<dbReference type="InterPro" id="IPR003594">
    <property type="entry name" value="HATPase_dom"/>
</dbReference>
<keyword evidence="19" id="KW-0472">Membrane</keyword>
<dbReference type="AlphaFoldDB" id="A0A1M4X7X2"/>
<gene>
    <name evidence="21" type="ORF">SAMN05444278_1084</name>
</gene>
<evidence type="ECO:0000256" key="13">
    <source>
        <dbReference type="ARBA" id="ARBA00022840"/>
    </source>
</evidence>
<comment type="subcellular location">
    <subcellularLocation>
        <location evidence="3">Cytoplasm</location>
    </subcellularLocation>
</comment>
<dbReference type="InterPro" id="IPR050482">
    <property type="entry name" value="Sensor_HK_TwoCompSys"/>
</dbReference>
<dbReference type="CDD" id="cd16917">
    <property type="entry name" value="HATPase_UhpB-NarQ-NarX-like"/>
    <property type="match status" value="1"/>
</dbReference>
<dbReference type="GO" id="GO:0046872">
    <property type="term" value="F:metal ion binding"/>
    <property type="evidence" value="ECO:0007669"/>
    <property type="project" value="UniProtKB-KW"/>
</dbReference>
<keyword evidence="12" id="KW-0418">Kinase</keyword>
<dbReference type="PROSITE" id="PS50109">
    <property type="entry name" value="HIS_KIN"/>
    <property type="match status" value="1"/>
</dbReference>
<keyword evidence="9" id="KW-0808">Transferase</keyword>
<evidence type="ECO:0000256" key="8">
    <source>
        <dbReference type="ARBA" id="ARBA00022553"/>
    </source>
</evidence>
<evidence type="ECO:0000259" key="20">
    <source>
        <dbReference type="PROSITE" id="PS50109"/>
    </source>
</evidence>
<evidence type="ECO:0000256" key="18">
    <source>
        <dbReference type="ARBA" id="ARBA00030800"/>
    </source>
</evidence>
<dbReference type="Gene3D" id="3.30.565.10">
    <property type="entry name" value="Histidine kinase-like ATPase, C-terminal domain"/>
    <property type="match status" value="1"/>
</dbReference>
<evidence type="ECO:0000256" key="5">
    <source>
        <dbReference type="ARBA" id="ARBA00017322"/>
    </source>
</evidence>
<evidence type="ECO:0000313" key="22">
    <source>
        <dbReference type="Proteomes" id="UP000184462"/>
    </source>
</evidence>
<evidence type="ECO:0000256" key="2">
    <source>
        <dbReference type="ARBA" id="ARBA00001966"/>
    </source>
</evidence>
<comment type="function">
    <text evidence="17">Member of the two-component regulatory system NreB/NreC involved in the control of dissimilatory nitrate/nitrite reduction in response to oxygen. NreB functions as a direct oxygen sensor histidine kinase which is autophosphorylated, in the absence of oxygen, probably at the conserved histidine residue, and transfers its phosphate group probably to a conserved aspartate residue of NreC. NreB/NreC activates the expression of the nitrate (narGHJI) and nitrite (nir) reductase operons, as well as the putative nitrate transporter gene narT.</text>
</comment>
<evidence type="ECO:0000256" key="11">
    <source>
        <dbReference type="ARBA" id="ARBA00022741"/>
    </source>
</evidence>
<dbReference type="SUPFAM" id="SSF55874">
    <property type="entry name" value="ATPase domain of HSP90 chaperone/DNA topoisomerase II/histidine kinase"/>
    <property type="match status" value="1"/>
</dbReference>
<keyword evidence="6" id="KW-0004">4Fe-4S</keyword>
<dbReference type="GO" id="GO:0046983">
    <property type="term" value="F:protein dimerization activity"/>
    <property type="evidence" value="ECO:0007669"/>
    <property type="project" value="InterPro"/>
</dbReference>
<evidence type="ECO:0000256" key="14">
    <source>
        <dbReference type="ARBA" id="ARBA00023004"/>
    </source>
</evidence>
<reference evidence="21 22" key="1">
    <citation type="submission" date="2016-11" db="EMBL/GenBank/DDBJ databases">
        <authorList>
            <person name="Jaros S."/>
            <person name="Januszkiewicz K."/>
            <person name="Wedrychowicz H."/>
        </authorList>
    </citation>
    <scope>NUCLEOTIDE SEQUENCE [LARGE SCALE GENOMIC DNA]</scope>
    <source>
        <strain evidence="21 22">DSM 25661</strain>
    </source>
</reference>
<dbReference type="InterPro" id="IPR036890">
    <property type="entry name" value="HATPase_C_sf"/>
</dbReference>
<evidence type="ECO:0000256" key="10">
    <source>
        <dbReference type="ARBA" id="ARBA00022723"/>
    </source>
</evidence>
<keyword evidence="16" id="KW-0411">Iron-sulfur</keyword>
<evidence type="ECO:0000256" key="7">
    <source>
        <dbReference type="ARBA" id="ARBA00022490"/>
    </source>
</evidence>
<keyword evidence="14" id="KW-0408">Iron</keyword>
<feature type="transmembrane region" description="Helical" evidence="19">
    <location>
        <begin position="353"/>
        <end position="372"/>
    </location>
</feature>
<keyword evidence="22" id="KW-1185">Reference proteome</keyword>
<dbReference type="RefSeq" id="WP_073193384.1">
    <property type="nucleotide sequence ID" value="NZ_FQTW01000008.1"/>
</dbReference>
<dbReference type="Gene3D" id="1.20.5.1930">
    <property type="match status" value="1"/>
</dbReference>
<dbReference type="Proteomes" id="UP000184462">
    <property type="component" value="Unassembled WGS sequence"/>
</dbReference>
<keyword evidence="8" id="KW-0597">Phosphoprotein</keyword>
<dbReference type="STRING" id="1155689.SAMN05444278_1084"/>
<dbReference type="GO" id="GO:0000155">
    <property type="term" value="F:phosphorelay sensor kinase activity"/>
    <property type="evidence" value="ECO:0007669"/>
    <property type="project" value="InterPro"/>
</dbReference>
<dbReference type="EC" id="2.7.13.3" evidence="4"/>
<keyword evidence="19" id="KW-1133">Transmembrane helix</keyword>
<dbReference type="InterPro" id="IPR011990">
    <property type="entry name" value="TPR-like_helical_dom_sf"/>
</dbReference>
<dbReference type="GO" id="GO:0016020">
    <property type="term" value="C:membrane"/>
    <property type="evidence" value="ECO:0007669"/>
    <property type="project" value="InterPro"/>
</dbReference>
<keyword evidence="19" id="KW-0812">Transmembrane</keyword>
<keyword evidence="10" id="KW-0479">Metal-binding</keyword>
<dbReference type="PRINTS" id="PR00344">
    <property type="entry name" value="BCTRLSENSOR"/>
</dbReference>
<dbReference type="EMBL" id="FQTW01000008">
    <property type="protein sequence ID" value="SHE89630.1"/>
    <property type="molecule type" value="Genomic_DNA"/>
</dbReference>
<evidence type="ECO:0000256" key="19">
    <source>
        <dbReference type="SAM" id="Phobius"/>
    </source>
</evidence>
<sequence length="610" mass="70663">MRQIILLVLVLSSIDFCFGQTPEIDRLFERGEVKEVKQRLKNNQFSPNNKLLIKANYFNFTKQLNEGFKTLAKLDTLDLTTDQKAYYFNILGDLYDRNTNYDLAVNHLQRAQELFLKTGHELRYNEINLDLFYILLEGDFIGERTNYLDLYAKTARKLNNSNQLANLQIELAFNSLDTLDNSAFLNYFDKAFYYNSLDKNPLTYGMLNAYKALFYIDVEFNKDSANAYLQKSLKIYEDLNLPNKSLLIYINFSEVERIQGNYKASINYLKQANNYRNLSYDYDLTAFNYELLAQDYKALGQYDSAYYYLDASMKYRDSLNIEKQNIALTRFETERKEKQNLILRQKNERQQNLIYASLSGFVVVVFVSFLVYKNIKRKQLIAEQSTEIQFQKNQQLLKEQELKSVDAMLKGQDKERKRIASDLHDQVGGNLASINAYFSVLKDQISDQSQRDVFNTTYNLLSQTYKDIRALAHKNNGGISAEKSLVRSLNELKQTISQLHNIQVNLSVFNSEIQLPSYIEVSLFRIIQELSTNTIKHAEATQLDINLNVYESSVNIIIEDNGKGFEPEQLKTSGMGLSSIQKRVEELGGTFDIDAKLGRGSTFIINVNYD</sequence>
<dbReference type="PANTHER" id="PTHR24421:SF10">
    <property type="entry name" value="NITRATE_NITRITE SENSOR PROTEIN NARQ"/>
    <property type="match status" value="1"/>
</dbReference>
<dbReference type="SMART" id="SM00387">
    <property type="entry name" value="HATPase_c"/>
    <property type="match status" value="1"/>
</dbReference>
<keyword evidence="13" id="KW-0067">ATP-binding</keyword>
<name>A0A1M4X7X2_9FLAO</name>
<evidence type="ECO:0000256" key="12">
    <source>
        <dbReference type="ARBA" id="ARBA00022777"/>
    </source>
</evidence>
<evidence type="ECO:0000256" key="6">
    <source>
        <dbReference type="ARBA" id="ARBA00022485"/>
    </source>
</evidence>
<dbReference type="GO" id="GO:0005737">
    <property type="term" value="C:cytoplasm"/>
    <property type="evidence" value="ECO:0007669"/>
    <property type="project" value="UniProtKB-SubCell"/>
</dbReference>
<dbReference type="InterPro" id="IPR004358">
    <property type="entry name" value="Sig_transdc_His_kin-like_C"/>
</dbReference>
<dbReference type="Gene3D" id="1.25.40.10">
    <property type="entry name" value="Tetratricopeptide repeat domain"/>
    <property type="match status" value="1"/>
</dbReference>
<comment type="catalytic activity">
    <reaction evidence="1">
        <text>ATP + protein L-histidine = ADP + protein N-phospho-L-histidine.</text>
        <dbReference type="EC" id="2.7.13.3"/>
    </reaction>
</comment>
<dbReference type="GO" id="GO:0005524">
    <property type="term" value="F:ATP binding"/>
    <property type="evidence" value="ECO:0007669"/>
    <property type="project" value="UniProtKB-KW"/>
</dbReference>
<protein>
    <recommendedName>
        <fullName evidence="5">Oxygen sensor histidine kinase NreB</fullName>
        <ecNumber evidence="4">2.7.13.3</ecNumber>
    </recommendedName>
    <alternativeName>
        <fullName evidence="18">Nitrogen regulation protein B</fullName>
    </alternativeName>
</protein>
<dbReference type="OrthoDB" id="9760839at2"/>
<evidence type="ECO:0000313" key="21">
    <source>
        <dbReference type="EMBL" id="SHE89630.1"/>
    </source>
</evidence>
<evidence type="ECO:0000256" key="15">
    <source>
        <dbReference type="ARBA" id="ARBA00023012"/>
    </source>
</evidence>
<evidence type="ECO:0000256" key="17">
    <source>
        <dbReference type="ARBA" id="ARBA00024827"/>
    </source>
</evidence>
<comment type="cofactor">
    <cofactor evidence="2">
        <name>[4Fe-4S] cluster</name>
        <dbReference type="ChEBI" id="CHEBI:49883"/>
    </cofactor>
</comment>
<dbReference type="GO" id="GO:0051539">
    <property type="term" value="F:4 iron, 4 sulfur cluster binding"/>
    <property type="evidence" value="ECO:0007669"/>
    <property type="project" value="UniProtKB-KW"/>
</dbReference>
<keyword evidence="15" id="KW-0902">Two-component regulatory system</keyword>
<proteinExistence type="predicted"/>